<comment type="caution">
    <text evidence="1">The sequence shown here is derived from an EMBL/GenBank/DDBJ whole genome shotgun (WGS) entry which is preliminary data.</text>
</comment>
<reference evidence="1" key="1">
    <citation type="submission" date="2023-07" db="EMBL/GenBank/DDBJ databases">
        <title>A collection of bacterial strains from the Burkholderia cepacia Research Laboratory and Repository.</title>
        <authorList>
            <person name="Lipuma J."/>
            <person name="Spilker T."/>
            <person name="Caverly L."/>
        </authorList>
    </citation>
    <scope>NUCLEOTIDE SEQUENCE</scope>
    <source>
        <strain evidence="1">AU44268</strain>
    </source>
</reference>
<sequence>MIVDDENLHENPRCRREEKLPVERGPRLRARPGWLVVVAFRRAILQAIVRVQRACFGDVDRCGDIAFTLPHESPRLTRAGNQSPPIVAAWWRPGAGQIRCADNQSESRQWPDRRMGGPPDCADSNCNLARMPRIRDSGDAVWESNVSYLWLSLQRLLADCATATFRLGMTGDPANANASLSMTLRIERSELASFDRSACRA</sequence>
<gene>
    <name evidence="1" type="ORF">QZM33_08345</name>
</gene>
<dbReference type="AlphaFoldDB" id="A0AAW7SYG1"/>
<dbReference type="SUPFAM" id="SSF63592">
    <property type="entry name" value="Flagellar transcriptional activator FlhD"/>
    <property type="match status" value="1"/>
</dbReference>
<dbReference type="EMBL" id="JAUJRV010000004">
    <property type="protein sequence ID" value="MDN7794975.1"/>
    <property type="molecule type" value="Genomic_DNA"/>
</dbReference>
<dbReference type="InterPro" id="IPR036194">
    <property type="entry name" value="FlhD_sf"/>
</dbReference>
<dbReference type="RefSeq" id="WP_301788405.1">
    <property type="nucleotide sequence ID" value="NZ_JAUJRV010000004.1"/>
</dbReference>
<protein>
    <submittedName>
        <fullName evidence="1">Uncharacterized protein</fullName>
    </submittedName>
</protein>
<evidence type="ECO:0000313" key="1">
    <source>
        <dbReference type="EMBL" id="MDN7794975.1"/>
    </source>
</evidence>
<proteinExistence type="predicted"/>
<organism evidence="1 2">
    <name type="scientific">Burkholderia vietnamiensis</name>
    <dbReference type="NCBI Taxonomy" id="60552"/>
    <lineage>
        <taxon>Bacteria</taxon>
        <taxon>Pseudomonadati</taxon>
        <taxon>Pseudomonadota</taxon>
        <taxon>Betaproteobacteria</taxon>
        <taxon>Burkholderiales</taxon>
        <taxon>Burkholderiaceae</taxon>
        <taxon>Burkholderia</taxon>
        <taxon>Burkholderia cepacia complex</taxon>
    </lineage>
</organism>
<evidence type="ECO:0000313" key="2">
    <source>
        <dbReference type="Proteomes" id="UP001171620"/>
    </source>
</evidence>
<name>A0AAW7SYG1_BURVI</name>
<accession>A0AAW7SYG1</accession>
<dbReference type="Proteomes" id="UP001171620">
    <property type="component" value="Unassembled WGS sequence"/>
</dbReference>